<dbReference type="EMBL" id="CADEAL010001646">
    <property type="protein sequence ID" value="CAB1434290.1"/>
    <property type="molecule type" value="Genomic_DNA"/>
</dbReference>
<evidence type="ECO:0000313" key="2">
    <source>
        <dbReference type="EMBL" id="CAB1434290.1"/>
    </source>
</evidence>
<feature type="region of interest" description="Disordered" evidence="1">
    <location>
        <begin position="41"/>
        <end position="152"/>
    </location>
</feature>
<reference evidence="2" key="1">
    <citation type="submission" date="2020-03" db="EMBL/GenBank/DDBJ databases">
        <authorList>
            <person name="Weist P."/>
        </authorList>
    </citation>
    <scope>NUCLEOTIDE SEQUENCE</scope>
</reference>
<dbReference type="Proteomes" id="UP001153269">
    <property type="component" value="Unassembled WGS sequence"/>
</dbReference>
<feature type="compositionally biased region" description="Polar residues" evidence="1">
    <location>
        <begin position="44"/>
        <end position="53"/>
    </location>
</feature>
<feature type="compositionally biased region" description="Polar residues" evidence="1">
    <location>
        <begin position="63"/>
        <end position="78"/>
    </location>
</feature>
<feature type="compositionally biased region" description="Low complexity" evidence="1">
    <location>
        <begin position="131"/>
        <end position="144"/>
    </location>
</feature>
<evidence type="ECO:0000313" key="3">
    <source>
        <dbReference type="Proteomes" id="UP001153269"/>
    </source>
</evidence>
<feature type="compositionally biased region" description="Basic residues" evidence="1">
    <location>
        <begin position="86"/>
        <end position="96"/>
    </location>
</feature>
<sequence length="152" mass="16304">MSAGRSSLRGGEHAGITPPFYYFMWALLKSDRKLLIHNLPGNKWRNSGATVRSANHRPPARIVSSSAANYRDNPTSLKSGPDSARRGARSCPRGRRAAAAGVRGGRGSETSPEEKSAFRPRAALTPGWLRGGSVRSGSPRGVARFSLRRGPP</sequence>
<keyword evidence="3" id="KW-1185">Reference proteome</keyword>
<accession>A0A9N7UMJ7</accession>
<gene>
    <name evidence="2" type="ORF">PLEPLA_LOCUS22347</name>
</gene>
<dbReference type="AlphaFoldDB" id="A0A9N7UMJ7"/>
<organism evidence="2 3">
    <name type="scientific">Pleuronectes platessa</name>
    <name type="common">European plaice</name>
    <dbReference type="NCBI Taxonomy" id="8262"/>
    <lineage>
        <taxon>Eukaryota</taxon>
        <taxon>Metazoa</taxon>
        <taxon>Chordata</taxon>
        <taxon>Craniata</taxon>
        <taxon>Vertebrata</taxon>
        <taxon>Euteleostomi</taxon>
        <taxon>Actinopterygii</taxon>
        <taxon>Neopterygii</taxon>
        <taxon>Teleostei</taxon>
        <taxon>Neoteleostei</taxon>
        <taxon>Acanthomorphata</taxon>
        <taxon>Carangaria</taxon>
        <taxon>Pleuronectiformes</taxon>
        <taxon>Pleuronectoidei</taxon>
        <taxon>Pleuronectidae</taxon>
        <taxon>Pleuronectes</taxon>
    </lineage>
</organism>
<name>A0A9N7UMJ7_PLEPL</name>
<comment type="caution">
    <text evidence="2">The sequence shown here is derived from an EMBL/GenBank/DDBJ whole genome shotgun (WGS) entry which is preliminary data.</text>
</comment>
<proteinExistence type="predicted"/>
<protein>
    <submittedName>
        <fullName evidence="2">Uncharacterized protein</fullName>
    </submittedName>
</protein>
<evidence type="ECO:0000256" key="1">
    <source>
        <dbReference type="SAM" id="MobiDB-lite"/>
    </source>
</evidence>